<dbReference type="Pfam" id="PF00069">
    <property type="entry name" value="Pkinase"/>
    <property type="match status" value="1"/>
</dbReference>
<dbReference type="PROSITE" id="PS51450">
    <property type="entry name" value="LRR"/>
    <property type="match status" value="1"/>
</dbReference>
<dbReference type="eggNOG" id="ENOG502QQYD">
    <property type="taxonomic scope" value="Eukaryota"/>
</dbReference>
<keyword evidence="15 22" id="KW-1133">Transmembrane helix</keyword>
<keyword evidence="11" id="KW-0677">Repeat</keyword>
<feature type="domain" description="Protein kinase" evidence="23">
    <location>
        <begin position="640"/>
        <end position="910"/>
    </location>
</feature>
<dbReference type="FunFam" id="3.30.200.20:FF:000309">
    <property type="entry name" value="Leucine-rich repeat receptor protein kinase MSP1"/>
    <property type="match status" value="1"/>
</dbReference>
<dbReference type="InterPro" id="IPR008266">
    <property type="entry name" value="Tyr_kinase_AS"/>
</dbReference>
<evidence type="ECO:0000259" key="23">
    <source>
        <dbReference type="PROSITE" id="PS50011"/>
    </source>
</evidence>
<evidence type="ECO:0000256" key="21">
    <source>
        <dbReference type="PROSITE-ProRule" id="PRU10141"/>
    </source>
</evidence>
<keyword evidence="8" id="KW-0808">Transferase</keyword>
<evidence type="ECO:0000256" key="9">
    <source>
        <dbReference type="ARBA" id="ARBA00022692"/>
    </source>
</evidence>
<dbReference type="InterPro" id="IPR013210">
    <property type="entry name" value="LRR_N_plant-typ"/>
</dbReference>
<evidence type="ECO:0000256" key="6">
    <source>
        <dbReference type="ARBA" id="ARBA00022553"/>
    </source>
</evidence>
<dbReference type="Proteomes" id="UP000027120">
    <property type="component" value="Unassembled WGS sequence"/>
</dbReference>
<dbReference type="GO" id="GO:0004674">
    <property type="term" value="F:protein serine/threonine kinase activity"/>
    <property type="evidence" value="ECO:0007669"/>
    <property type="project" value="UniProtKB-KW"/>
</dbReference>
<evidence type="ECO:0000256" key="2">
    <source>
        <dbReference type="ARBA" id="ARBA00009592"/>
    </source>
</evidence>
<dbReference type="PROSITE" id="PS00107">
    <property type="entry name" value="PROTEIN_KINASE_ATP"/>
    <property type="match status" value="1"/>
</dbReference>
<dbReference type="InterPro" id="IPR032675">
    <property type="entry name" value="LRR_dom_sf"/>
</dbReference>
<dbReference type="SMART" id="SM00369">
    <property type="entry name" value="LRR_TYP"/>
    <property type="match status" value="8"/>
</dbReference>
<evidence type="ECO:0000256" key="10">
    <source>
        <dbReference type="ARBA" id="ARBA00022729"/>
    </source>
</evidence>
<name>A0A067EXB1_CITSI</name>
<proteinExistence type="inferred from homology"/>
<dbReference type="Pfam" id="PF08263">
    <property type="entry name" value="LRRNT_2"/>
    <property type="match status" value="1"/>
</dbReference>
<keyword evidence="18" id="KW-0325">Glycoprotein</keyword>
<dbReference type="FunFam" id="3.80.10.10:FF:000356">
    <property type="entry name" value="LRR receptor-like serine/threonine-protein kinase"/>
    <property type="match status" value="1"/>
</dbReference>
<evidence type="ECO:0000256" key="14">
    <source>
        <dbReference type="ARBA" id="ARBA00022840"/>
    </source>
</evidence>
<dbReference type="InterPro" id="IPR051716">
    <property type="entry name" value="Plant_RL_S/T_kinase"/>
</dbReference>
<keyword evidence="12 21" id="KW-0547">Nucleotide-binding</keyword>
<keyword evidence="13" id="KW-0418">Kinase</keyword>
<sequence>MDSPTLKNNKVIISLVFPLILFVVLDFSLAISSNSAEEAHALVKWKASLEVHSRSLLHSWSLSSVNATKISPCAWSGIFCNHAERVVGINLTSISLNGTLLEFSFSSFPHLVYLDLYNNELFGIIPPQISNLSNLEYLDFSANKLFGQIPSGIGLLTHLTVLHISRNWLSGSIPHEVGQLTVLNQLALDSNFLNGSIPRSLGNLTHVVILYLYNNSFFGSIPQEIGNLKSLFDLELCINQLSGAIPLSISNLTNLRFLFLYHNELSGIIPQEIGNLKKLNSLLLAKNHFRGTVPKSFRNLTDLVKLRLNQNYLTGNISETFGTYPNLTFIDLSNNSFFGEILSDWGRCPQLSLLDVSINNISGSIPLEIGESLQLQYLDLSSNYIVGEIPTQLGNIIYLNRLSLSGNKLSGCIPRELGSLINLEYLDLSANNLSNFVPESLGSLVKLYYLNLSHNKLSQQIPIELDNLIHLSELDLSHNFLGEKISSRICRMESLEKLNLSYNNLSGLIPRCFEEMHGLLHIDISYNKLEGQIPNSTTFRDAPLEALQGNKGLYGDIRGFPSCMSYKKASRKIWIVIVFPLLGMVALFIALTGFFFIFHQRKNDSQTQQSSFGNTPGLRSVLTFEGKIVYEEIISATNDFNAEHCIGKGGHGSVYRAKVPSGEIFAVKKFHSPLPGEMSFQQEEFLNEIQALTEIRHRNIVKFYGFCSHPKHSFIIYEYLESGSLDKILCNDASAKELGWTQRLNVIKGVADALFYLHNNCFPPIVHRDISSKNVLLDLGYEAHVSDFGIAKFLNPDSSNWSELAGTHGYVAPELAYTLKVTEKCDVYSFGVLALEVIKGKHPRDFLFEMSSSSSNMNIEMLDSRLPYPSLHVQKKLMSIMQVAFSCLDQNPESRPTMKRVSQLLCEKIFEV</sequence>
<evidence type="ECO:0000256" key="5">
    <source>
        <dbReference type="ARBA" id="ARBA00022527"/>
    </source>
</evidence>
<dbReference type="FunFam" id="1.10.510.10:FF:000445">
    <property type="entry name" value="MDIS1-interacting receptor like kinase 2"/>
    <property type="match status" value="1"/>
</dbReference>
<organism evidence="24 25">
    <name type="scientific">Citrus sinensis</name>
    <name type="common">Sweet orange</name>
    <name type="synonym">Citrus aurantium var. sinensis</name>
    <dbReference type="NCBI Taxonomy" id="2711"/>
    <lineage>
        <taxon>Eukaryota</taxon>
        <taxon>Viridiplantae</taxon>
        <taxon>Streptophyta</taxon>
        <taxon>Embryophyta</taxon>
        <taxon>Tracheophyta</taxon>
        <taxon>Spermatophyta</taxon>
        <taxon>Magnoliopsida</taxon>
        <taxon>eudicotyledons</taxon>
        <taxon>Gunneridae</taxon>
        <taxon>Pentapetalae</taxon>
        <taxon>rosids</taxon>
        <taxon>malvids</taxon>
        <taxon>Sapindales</taxon>
        <taxon>Rutaceae</taxon>
        <taxon>Aurantioideae</taxon>
        <taxon>Citrus</taxon>
    </lineage>
</organism>
<keyword evidence="14 21" id="KW-0067">ATP-binding</keyword>
<dbReference type="GO" id="GO:0099402">
    <property type="term" value="P:plant organ development"/>
    <property type="evidence" value="ECO:0007669"/>
    <property type="project" value="UniProtKB-ARBA"/>
</dbReference>
<dbReference type="GO" id="GO:0005524">
    <property type="term" value="F:ATP binding"/>
    <property type="evidence" value="ECO:0007669"/>
    <property type="project" value="UniProtKB-UniRule"/>
</dbReference>
<evidence type="ECO:0000256" key="12">
    <source>
        <dbReference type="ARBA" id="ARBA00022741"/>
    </source>
</evidence>
<comment type="catalytic activity">
    <reaction evidence="19">
        <text>L-threonyl-[protein] + ATP = O-phospho-L-threonyl-[protein] + ADP + H(+)</text>
        <dbReference type="Rhea" id="RHEA:46608"/>
        <dbReference type="Rhea" id="RHEA-COMP:11060"/>
        <dbReference type="Rhea" id="RHEA-COMP:11605"/>
        <dbReference type="ChEBI" id="CHEBI:15378"/>
        <dbReference type="ChEBI" id="CHEBI:30013"/>
        <dbReference type="ChEBI" id="CHEBI:30616"/>
        <dbReference type="ChEBI" id="CHEBI:61977"/>
        <dbReference type="ChEBI" id="CHEBI:456216"/>
        <dbReference type="EC" id="2.7.11.1"/>
    </reaction>
</comment>
<gene>
    <name evidence="24" type="ORF">CISIN_1g039137mg</name>
</gene>
<accession>A0A067EXB1</accession>
<dbReference type="InterPro" id="IPR011009">
    <property type="entry name" value="Kinase-like_dom_sf"/>
</dbReference>
<dbReference type="SUPFAM" id="SSF52047">
    <property type="entry name" value="RNI-like"/>
    <property type="match status" value="1"/>
</dbReference>
<dbReference type="FunFam" id="3.80.10.10:FF:000095">
    <property type="entry name" value="LRR receptor-like serine/threonine-protein kinase GSO1"/>
    <property type="match status" value="1"/>
</dbReference>
<evidence type="ECO:0000256" key="3">
    <source>
        <dbReference type="ARBA" id="ARBA00012513"/>
    </source>
</evidence>
<dbReference type="InterPro" id="IPR000719">
    <property type="entry name" value="Prot_kinase_dom"/>
</dbReference>
<comment type="catalytic activity">
    <reaction evidence="20">
        <text>L-seryl-[protein] + ATP = O-phospho-L-seryl-[protein] + ADP + H(+)</text>
        <dbReference type="Rhea" id="RHEA:17989"/>
        <dbReference type="Rhea" id="RHEA-COMP:9863"/>
        <dbReference type="Rhea" id="RHEA-COMP:11604"/>
        <dbReference type="ChEBI" id="CHEBI:15378"/>
        <dbReference type="ChEBI" id="CHEBI:29999"/>
        <dbReference type="ChEBI" id="CHEBI:30616"/>
        <dbReference type="ChEBI" id="CHEBI:83421"/>
        <dbReference type="ChEBI" id="CHEBI:456216"/>
        <dbReference type="EC" id="2.7.11.1"/>
    </reaction>
</comment>
<evidence type="ECO:0000256" key="13">
    <source>
        <dbReference type="ARBA" id="ARBA00022777"/>
    </source>
</evidence>
<comment type="similarity">
    <text evidence="2">Belongs to the RLP family.</text>
</comment>
<reference evidence="24 25" key="1">
    <citation type="submission" date="2014-04" db="EMBL/GenBank/DDBJ databases">
        <authorList>
            <consortium name="International Citrus Genome Consortium"/>
            <person name="Gmitter F."/>
            <person name="Chen C."/>
            <person name="Farmerie W."/>
            <person name="Harkins T."/>
            <person name="Desany B."/>
            <person name="Mohiuddin M."/>
            <person name="Kodira C."/>
            <person name="Borodovsky M."/>
            <person name="Lomsadze A."/>
            <person name="Burns P."/>
            <person name="Jenkins J."/>
            <person name="Prochnik S."/>
            <person name="Shu S."/>
            <person name="Chapman J."/>
            <person name="Pitluck S."/>
            <person name="Schmutz J."/>
            <person name="Rokhsar D."/>
        </authorList>
    </citation>
    <scope>NUCLEOTIDE SEQUENCE</scope>
</reference>
<keyword evidence="25" id="KW-1185">Reference proteome</keyword>
<evidence type="ECO:0000313" key="24">
    <source>
        <dbReference type="EMBL" id="KDO55847.1"/>
    </source>
</evidence>
<dbReference type="Gene3D" id="3.30.200.20">
    <property type="entry name" value="Phosphorylase Kinase, domain 1"/>
    <property type="match status" value="1"/>
</dbReference>
<dbReference type="GO" id="GO:0005886">
    <property type="term" value="C:plasma membrane"/>
    <property type="evidence" value="ECO:0000318"/>
    <property type="project" value="GO_Central"/>
</dbReference>
<evidence type="ECO:0000256" key="16">
    <source>
        <dbReference type="ARBA" id="ARBA00023136"/>
    </source>
</evidence>
<dbReference type="Gene3D" id="3.80.10.10">
    <property type="entry name" value="Ribonuclease Inhibitor"/>
    <property type="match status" value="4"/>
</dbReference>
<evidence type="ECO:0000256" key="4">
    <source>
        <dbReference type="ARBA" id="ARBA00022475"/>
    </source>
</evidence>
<dbReference type="FunFam" id="3.80.10.10:FF:000400">
    <property type="entry name" value="Nuclear pore complex protein NUP107"/>
    <property type="match status" value="1"/>
</dbReference>
<dbReference type="AlphaFoldDB" id="A0A067EXB1"/>
<dbReference type="SMR" id="A0A067EXB1"/>
<evidence type="ECO:0000256" key="18">
    <source>
        <dbReference type="ARBA" id="ARBA00023180"/>
    </source>
</evidence>
<dbReference type="EC" id="2.7.11.1" evidence="3"/>
<dbReference type="Pfam" id="PF00560">
    <property type="entry name" value="LRR_1"/>
    <property type="match status" value="6"/>
</dbReference>
<dbReference type="PaxDb" id="2711-XP_006475343.1"/>
<evidence type="ECO:0000256" key="11">
    <source>
        <dbReference type="ARBA" id="ARBA00022737"/>
    </source>
</evidence>
<dbReference type="GO" id="GO:0038023">
    <property type="term" value="F:signaling receptor activity"/>
    <property type="evidence" value="ECO:0000318"/>
    <property type="project" value="GO_Central"/>
</dbReference>
<dbReference type="PROSITE" id="PS50011">
    <property type="entry name" value="PROTEIN_KINASE_DOM"/>
    <property type="match status" value="1"/>
</dbReference>
<keyword evidence="16 22" id="KW-0472">Membrane</keyword>
<keyword evidence="9 22" id="KW-0812">Transmembrane</keyword>
<evidence type="ECO:0000256" key="1">
    <source>
        <dbReference type="ARBA" id="ARBA00004251"/>
    </source>
</evidence>
<dbReference type="InterPro" id="IPR003591">
    <property type="entry name" value="Leu-rich_rpt_typical-subtyp"/>
</dbReference>
<dbReference type="EMBL" id="KK784978">
    <property type="protein sequence ID" value="KDO55847.1"/>
    <property type="molecule type" value="Genomic_DNA"/>
</dbReference>
<keyword evidence="6" id="KW-0597">Phosphoprotein</keyword>
<keyword evidence="7" id="KW-0433">Leucine-rich repeat</keyword>
<feature type="transmembrane region" description="Helical" evidence="22">
    <location>
        <begin position="12"/>
        <end position="31"/>
    </location>
</feature>
<evidence type="ECO:0000256" key="22">
    <source>
        <dbReference type="SAM" id="Phobius"/>
    </source>
</evidence>
<dbReference type="InterPro" id="IPR017441">
    <property type="entry name" value="Protein_kinase_ATP_BS"/>
</dbReference>
<evidence type="ECO:0000256" key="19">
    <source>
        <dbReference type="ARBA" id="ARBA00047899"/>
    </source>
</evidence>
<dbReference type="SUPFAM" id="SSF56112">
    <property type="entry name" value="Protein kinase-like (PK-like)"/>
    <property type="match status" value="1"/>
</dbReference>
<keyword evidence="4" id="KW-1003">Cell membrane</keyword>
<dbReference type="Gene3D" id="1.10.510.10">
    <property type="entry name" value="Transferase(Phosphotransferase) domain 1"/>
    <property type="match status" value="1"/>
</dbReference>
<dbReference type="SUPFAM" id="SSF52058">
    <property type="entry name" value="L domain-like"/>
    <property type="match status" value="1"/>
</dbReference>
<dbReference type="InterPro" id="IPR001611">
    <property type="entry name" value="Leu-rich_rpt"/>
</dbReference>
<dbReference type="GO" id="GO:0009755">
    <property type="term" value="P:hormone-mediated signaling pathway"/>
    <property type="evidence" value="ECO:0000318"/>
    <property type="project" value="GO_Central"/>
</dbReference>
<evidence type="ECO:0000256" key="15">
    <source>
        <dbReference type="ARBA" id="ARBA00022989"/>
    </source>
</evidence>
<evidence type="ECO:0000256" key="17">
    <source>
        <dbReference type="ARBA" id="ARBA00023170"/>
    </source>
</evidence>
<keyword evidence="10" id="KW-0732">Signal</keyword>
<keyword evidence="5" id="KW-0723">Serine/threonine-protein kinase</keyword>
<dbReference type="Pfam" id="PF13855">
    <property type="entry name" value="LRR_8"/>
    <property type="match status" value="3"/>
</dbReference>
<keyword evidence="17" id="KW-0675">Receptor</keyword>
<dbReference type="GO" id="GO:0009653">
    <property type="term" value="P:anatomical structure morphogenesis"/>
    <property type="evidence" value="ECO:0007669"/>
    <property type="project" value="UniProtKB-ARBA"/>
</dbReference>
<dbReference type="PROSITE" id="PS00109">
    <property type="entry name" value="PROTEIN_KINASE_TYR"/>
    <property type="match status" value="1"/>
</dbReference>
<dbReference type="PANTHER" id="PTHR48053:SF139">
    <property type="entry name" value="LRR RECEPTOR-LIKE KINASE FAMILY PROTEIN"/>
    <property type="match status" value="1"/>
</dbReference>
<feature type="transmembrane region" description="Helical" evidence="22">
    <location>
        <begin position="573"/>
        <end position="598"/>
    </location>
</feature>
<evidence type="ECO:0000313" key="25">
    <source>
        <dbReference type="Proteomes" id="UP000027120"/>
    </source>
</evidence>
<feature type="binding site" evidence="21">
    <location>
        <position position="669"/>
    </location>
    <ligand>
        <name>ATP</name>
        <dbReference type="ChEBI" id="CHEBI:30616"/>
    </ligand>
</feature>
<evidence type="ECO:0000256" key="8">
    <source>
        <dbReference type="ARBA" id="ARBA00022679"/>
    </source>
</evidence>
<evidence type="ECO:0000256" key="7">
    <source>
        <dbReference type="ARBA" id="ARBA00022614"/>
    </source>
</evidence>
<protein>
    <recommendedName>
        <fullName evidence="3">non-specific serine/threonine protein kinase</fullName>
        <ecNumber evidence="3">2.7.11.1</ecNumber>
    </recommendedName>
</protein>
<evidence type="ECO:0000256" key="20">
    <source>
        <dbReference type="ARBA" id="ARBA00048679"/>
    </source>
</evidence>
<dbReference type="PANTHER" id="PTHR48053">
    <property type="entry name" value="LEUCINE RICH REPEAT FAMILY PROTEIN, EXPRESSED"/>
    <property type="match status" value="1"/>
</dbReference>
<comment type="subcellular location">
    <subcellularLocation>
        <location evidence="1">Cell membrane</location>
        <topology evidence="1">Single-pass type I membrane protein</topology>
    </subcellularLocation>
</comment>